<dbReference type="GO" id="GO:0008670">
    <property type="term" value="F:2,4-dienoyl-CoA reductase (NADPH) activity"/>
    <property type="evidence" value="ECO:0007669"/>
    <property type="project" value="InterPro"/>
</dbReference>
<dbReference type="GO" id="GO:0009062">
    <property type="term" value="P:fatty acid catabolic process"/>
    <property type="evidence" value="ECO:0007669"/>
    <property type="project" value="InterPro"/>
</dbReference>
<evidence type="ECO:0000313" key="7">
    <source>
        <dbReference type="EMBL" id="KAA6411513.1"/>
    </source>
</evidence>
<dbReference type="Gene3D" id="3.40.50.720">
    <property type="entry name" value="NAD(P)-binding Rossmann-like Domain"/>
    <property type="match status" value="1"/>
</dbReference>
<gene>
    <name evidence="7" type="ORF">FRX48_04793</name>
</gene>
<dbReference type="GO" id="GO:0005777">
    <property type="term" value="C:peroxisome"/>
    <property type="evidence" value="ECO:0007669"/>
    <property type="project" value="TreeGrafter"/>
</dbReference>
<dbReference type="InterPro" id="IPR045017">
    <property type="entry name" value="DECR2-like"/>
</dbReference>
<keyword evidence="2" id="KW-0560">Oxidoreductase</keyword>
<dbReference type="Proteomes" id="UP000324767">
    <property type="component" value="Unassembled WGS sequence"/>
</dbReference>
<dbReference type="SUPFAM" id="SSF51735">
    <property type="entry name" value="NAD(P)-binding Rossmann-fold domains"/>
    <property type="match status" value="1"/>
</dbReference>
<comment type="caution">
    <text evidence="7">The sequence shown here is derived from an EMBL/GenBank/DDBJ whole genome shotgun (WGS) entry which is preliminary data.</text>
</comment>
<dbReference type="EC" id="1.3.1.124" evidence="3"/>
<dbReference type="PANTHER" id="PTHR43296:SF2">
    <property type="entry name" value="PEROXISOMAL 2,4-DIENOYL-COA REDUCTASE [(3E)-ENOYL-COA-PRODUCING]"/>
    <property type="match status" value="1"/>
</dbReference>
<evidence type="ECO:0000256" key="2">
    <source>
        <dbReference type="ARBA" id="ARBA00023002"/>
    </source>
</evidence>
<comment type="catalytic activity">
    <reaction evidence="5">
        <text>a (2E,4Z)-dienoyl-CoA + NADPH + H(+) = a 4,5-saturated-(3E)-enoyl-CoA + NADP(+)</text>
        <dbReference type="Rhea" id="RHEA:61892"/>
        <dbReference type="ChEBI" id="CHEBI:15378"/>
        <dbReference type="ChEBI" id="CHEBI:57783"/>
        <dbReference type="ChEBI" id="CHEBI:58349"/>
        <dbReference type="ChEBI" id="CHEBI:85099"/>
        <dbReference type="ChEBI" id="CHEBI:85493"/>
        <dbReference type="EC" id="1.3.1.124"/>
    </reaction>
</comment>
<evidence type="ECO:0000256" key="6">
    <source>
        <dbReference type="SAM" id="MobiDB-lite"/>
    </source>
</evidence>
<feature type="compositionally biased region" description="Pro residues" evidence="6">
    <location>
        <begin position="216"/>
        <end position="229"/>
    </location>
</feature>
<organism evidence="7 8">
    <name type="scientific">Lasallia pustulata</name>
    <dbReference type="NCBI Taxonomy" id="136370"/>
    <lineage>
        <taxon>Eukaryota</taxon>
        <taxon>Fungi</taxon>
        <taxon>Dikarya</taxon>
        <taxon>Ascomycota</taxon>
        <taxon>Pezizomycotina</taxon>
        <taxon>Lecanoromycetes</taxon>
        <taxon>OSLEUM clade</taxon>
        <taxon>Umbilicariomycetidae</taxon>
        <taxon>Umbilicariales</taxon>
        <taxon>Umbilicariaceae</taxon>
        <taxon>Lasallia</taxon>
    </lineage>
</organism>
<dbReference type="InterPro" id="IPR036291">
    <property type="entry name" value="NAD(P)-bd_dom_sf"/>
</dbReference>
<dbReference type="EMBL" id="VXIT01000007">
    <property type="protein sequence ID" value="KAA6411513.1"/>
    <property type="molecule type" value="Genomic_DNA"/>
</dbReference>
<feature type="compositionally biased region" description="Low complexity" evidence="6">
    <location>
        <begin position="206"/>
        <end position="215"/>
    </location>
</feature>
<proteinExistence type="predicted"/>
<dbReference type="Pfam" id="PF00106">
    <property type="entry name" value="adh_short"/>
    <property type="match status" value="1"/>
</dbReference>
<keyword evidence="1" id="KW-0521">NADP</keyword>
<evidence type="ECO:0000256" key="5">
    <source>
        <dbReference type="ARBA" id="ARBA00048340"/>
    </source>
</evidence>
<dbReference type="OrthoDB" id="2136131at2759"/>
<evidence type="ECO:0000256" key="4">
    <source>
        <dbReference type="ARBA" id="ARBA00048009"/>
    </source>
</evidence>
<dbReference type="PANTHER" id="PTHR43296">
    <property type="entry name" value="PEROXISOMAL 2,4-DIENOYL-COA REDUCTASE"/>
    <property type="match status" value="1"/>
</dbReference>
<evidence type="ECO:0000256" key="3">
    <source>
        <dbReference type="ARBA" id="ARBA00026117"/>
    </source>
</evidence>
<name>A0A5M8PS48_9LECA</name>
<sequence length="256" mass="26067">MPIPKSDYLSEVWKDGIFANKVVFCTGGAGTICSAQVRAMVYLGASACIVGRNVDKTESMARDIATARAGAKVLGIGSIDVRKMASLEAAVGRCVQELGGLDFVIGGRAPTSAGAAGNFLAPITQSSANAFKSVIDIDVLGSYNTLKATLPHLVASARQHPTDGKSTSPTGTGGRIIFISATIHYTGQPLQSHVMAAKAAVDALSAPRPSSSAPAASPPTSLPPAPSPAPRAYCAWPRKSISPGRRRGSPSAGGAP</sequence>
<comment type="catalytic activity">
    <reaction evidence="4">
        <text>a (2E,4E)-dienoyl-CoA + NADPH + H(+) = a 4,5-saturated-(3E)-enoyl-CoA + NADP(+)</text>
        <dbReference type="Rhea" id="RHEA:45912"/>
        <dbReference type="ChEBI" id="CHEBI:15378"/>
        <dbReference type="ChEBI" id="CHEBI:57783"/>
        <dbReference type="ChEBI" id="CHEBI:58349"/>
        <dbReference type="ChEBI" id="CHEBI:85101"/>
        <dbReference type="ChEBI" id="CHEBI:85493"/>
        <dbReference type="EC" id="1.3.1.124"/>
    </reaction>
</comment>
<feature type="region of interest" description="Disordered" evidence="6">
    <location>
        <begin position="206"/>
        <end position="256"/>
    </location>
</feature>
<feature type="compositionally biased region" description="Low complexity" evidence="6">
    <location>
        <begin position="237"/>
        <end position="256"/>
    </location>
</feature>
<dbReference type="InterPro" id="IPR002347">
    <property type="entry name" value="SDR_fam"/>
</dbReference>
<dbReference type="AlphaFoldDB" id="A0A5M8PS48"/>
<evidence type="ECO:0000313" key="8">
    <source>
        <dbReference type="Proteomes" id="UP000324767"/>
    </source>
</evidence>
<reference evidence="7 8" key="1">
    <citation type="submission" date="2019-09" db="EMBL/GenBank/DDBJ databases">
        <title>The hologenome of the rock-dwelling lichen Lasallia pustulata.</title>
        <authorList>
            <person name="Greshake Tzovaras B."/>
            <person name="Segers F."/>
            <person name="Bicker A."/>
            <person name="Dal Grande F."/>
            <person name="Otte J."/>
            <person name="Hankeln T."/>
            <person name="Schmitt I."/>
            <person name="Ebersberger I."/>
        </authorList>
    </citation>
    <scope>NUCLEOTIDE SEQUENCE [LARGE SCALE GENOMIC DNA]</scope>
    <source>
        <strain evidence="7">A1-1</strain>
    </source>
</reference>
<protein>
    <recommendedName>
        <fullName evidence="3">2,4-dienoyl-CoA reductase [(3E)-enoyl-CoA-producing]</fullName>
        <ecNumber evidence="3">1.3.1.124</ecNumber>
    </recommendedName>
</protein>
<accession>A0A5M8PS48</accession>
<evidence type="ECO:0000256" key="1">
    <source>
        <dbReference type="ARBA" id="ARBA00022857"/>
    </source>
</evidence>